<dbReference type="InterPro" id="IPR051448">
    <property type="entry name" value="CdaR-like_regulators"/>
</dbReference>
<dbReference type="EMBL" id="QPJJ01000007">
    <property type="protein sequence ID" value="RCW69822.1"/>
    <property type="molecule type" value="Genomic_DNA"/>
</dbReference>
<organism evidence="3 4">
    <name type="scientific">Saliterribacillus persicus</name>
    <dbReference type="NCBI Taxonomy" id="930114"/>
    <lineage>
        <taxon>Bacteria</taxon>
        <taxon>Bacillati</taxon>
        <taxon>Bacillota</taxon>
        <taxon>Bacilli</taxon>
        <taxon>Bacillales</taxon>
        <taxon>Bacillaceae</taxon>
        <taxon>Saliterribacillus</taxon>
    </lineage>
</organism>
<gene>
    <name evidence="3" type="ORF">DFR57_107212</name>
</gene>
<feature type="domain" description="Purine catabolism PurC-like" evidence="1">
    <location>
        <begin position="19"/>
        <end position="131"/>
    </location>
</feature>
<accession>A0A368XP75</accession>
<evidence type="ECO:0000259" key="1">
    <source>
        <dbReference type="Pfam" id="PF07905"/>
    </source>
</evidence>
<dbReference type="InterPro" id="IPR025736">
    <property type="entry name" value="PucR_C-HTH_dom"/>
</dbReference>
<feature type="domain" description="PucR C-terminal helix-turn-helix" evidence="2">
    <location>
        <begin position="472"/>
        <end position="529"/>
    </location>
</feature>
<dbReference type="InterPro" id="IPR012914">
    <property type="entry name" value="PucR_dom"/>
</dbReference>
<protein>
    <submittedName>
        <fullName evidence="3">CdaR family transcriptional regulator</fullName>
    </submittedName>
</protein>
<dbReference type="InterPro" id="IPR042070">
    <property type="entry name" value="PucR_C-HTH_sf"/>
</dbReference>
<dbReference type="Proteomes" id="UP000252585">
    <property type="component" value="Unassembled WGS sequence"/>
</dbReference>
<dbReference type="AlphaFoldDB" id="A0A368XP75"/>
<proteinExistence type="predicted"/>
<dbReference type="PANTHER" id="PTHR33744:SF1">
    <property type="entry name" value="DNA-BINDING TRANSCRIPTIONAL ACTIVATOR ADER"/>
    <property type="match status" value="1"/>
</dbReference>
<evidence type="ECO:0000313" key="4">
    <source>
        <dbReference type="Proteomes" id="UP000252585"/>
    </source>
</evidence>
<dbReference type="RefSeq" id="WP_170132961.1">
    <property type="nucleotide sequence ID" value="NZ_QPJJ01000007.1"/>
</dbReference>
<comment type="caution">
    <text evidence="3">The sequence shown here is derived from an EMBL/GenBank/DDBJ whole genome shotgun (WGS) entry which is preliminary data.</text>
</comment>
<keyword evidence="4" id="KW-1185">Reference proteome</keyword>
<dbReference type="Gene3D" id="1.10.10.2840">
    <property type="entry name" value="PucR C-terminal helix-turn-helix domain"/>
    <property type="match status" value="1"/>
</dbReference>
<dbReference type="PANTHER" id="PTHR33744">
    <property type="entry name" value="CARBOHYDRATE DIACID REGULATOR"/>
    <property type="match status" value="1"/>
</dbReference>
<name>A0A368XP75_9BACI</name>
<evidence type="ECO:0000313" key="3">
    <source>
        <dbReference type="EMBL" id="RCW69822.1"/>
    </source>
</evidence>
<reference evidence="3 4" key="1">
    <citation type="submission" date="2018-07" db="EMBL/GenBank/DDBJ databases">
        <title>Genomic Encyclopedia of Type Strains, Phase IV (KMG-IV): sequencing the most valuable type-strain genomes for metagenomic binning, comparative biology and taxonomic classification.</title>
        <authorList>
            <person name="Goeker M."/>
        </authorList>
    </citation>
    <scope>NUCLEOTIDE SEQUENCE [LARGE SCALE GENOMIC DNA]</scope>
    <source>
        <strain evidence="3 4">DSM 27696</strain>
    </source>
</reference>
<sequence length="531" mass="61641">MNKTSERGLKLSDFLTIEPMLGSKLVAGKKNESTIINRVNIVGSPEVDQFVRAQELIMTTGYPFRDAPEDLVPFIEKLNKKKVAGLGIKVKRFINEIPEAVIKRAEELGFPLIEILPGTIFSDVVRVAMEEVFYQESEHLGTIYDRLQRFTDLIAMGTPIIEVVAELEQMIGNPIIVLDLNGNLLAPTLSNILEGSELTKLSSELELRLGTGIRNFSIREENFKAIGLPLSDNSTLSITPFIASLETNFSFTDIDFLTLEKIRTLLHMELTHLHVKSKMEEKYIDQYIKNLIRGELIAEEAMEKQPFEYKLHNKWIKVFILKMYKQDFTKEDITLLKNTLNRLMDIELLTTWYDGQLVIIVGHELEEKIDNTLIYIEEELVRFFKYKKKDLHFNMCIGSLSENEEGVKESYLRANEVMKIMDSYPTKTIRVYFEEMRIYRLLYQLPQTEEVLEYPLDVLGPLLRDKRKDTYIETLESYFQLNKNIKETADQLFTHYNTVVYRLDKIKQLLKVNLDDPEVTLEIQVALKLLK</sequence>
<dbReference type="Pfam" id="PF13556">
    <property type="entry name" value="HTH_30"/>
    <property type="match status" value="1"/>
</dbReference>
<dbReference type="Pfam" id="PF07905">
    <property type="entry name" value="PucR"/>
    <property type="match status" value="1"/>
</dbReference>
<evidence type="ECO:0000259" key="2">
    <source>
        <dbReference type="Pfam" id="PF13556"/>
    </source>
</evidence>